<feature type="transmembrane region" description="Helical" evidence="1">
    <location>
        <begin position="41"/>
        <end position="58"/>
    </location>
</feature>
<dbReference type="Proteomes" id="UP000004162">
    <property type="component" value="Unassembled WGS sequence"/>
</dbReference>
<reference evidence="3 4" key="1">
    <citation type="submission" date="2006-07" db="EMBL/GenBank/DDBJ databases">
        <title>Annotation of the draft genome assembly of Chlorobium ferroxidans DSM 13031.</title>
        <authorList>
            <consortium name="US DOE Joint Genome Institute (JGI-ORNL)"/>
            <person name="Larimer F."/>
            <person name="Land M."/>
            <person name="Hauser L."/>
        </authorList>
    </citation>
    <scope>NUCLEOTIDE SEQUENCE [LARGE SCALE GENOMIC DNA]</scope>
    <source>
        <strain evidence="3 4">DSM 13031</strain>
    </source>
</reference>
<proteinExistence type="predicted"/>
<sequence length="164" mass="17812">MSSMKSWATPLATGTFIILAITGILMFFKIETGFIGPVHEWLSWALIAGVLLHIAANWKSFTGYLSRKPALAIIGTGLLVTLISVFAPVEKESNPRMNIIRAVESSSIETVAGVAAEKSETIIAKLESKGITVVKPSMTIREIAAKNSREEKDILGIIFEQPKK</sequence>
<dbReference type="RefSeq" id="WP_006365508.1">
    <property type="nucleotide sequence ID" value="NZ_AASE01000002.1"/>
</dbReference>
<dbReference type="GO" id="GO:0016020">
    <property type="term" value="C:membrane"/>
    <property type="evidence" value="ECO:0007669"/>
    <property type="project" value="InterPro"/>
</dbReference>
<protein>
    <recommendedName>
        <fullName evidence="2">Flavinylation-associated cytochrome domain-containing protein</fullName>
    </recommendedName>
</protein>
<keyword evidence="4" id="KW-1185">Reference proteome</keyword>
<keyword evidence="1" id="KW-1133">Transmembrane helix</keyword>
<reference evidence="3 4" key="2">
    <citation type="submission" date="2006-07" db="EMBL/GenBank/DDBJ databases">
        <title>Sequencing of the draft genome and assembly of Chlorobium ferroxidans DSM 13031.</title>
        <authorList>
            <consortium name="US DOE Joint Genome Institute (JGI-PGF)"/>
            <person name="Copeland A."/>
            <person name="Lucas S."/>
            <person name="Lapidus A."/>
            <person name="Barry K."/>
            <person name="Glavina del Rio T."/>
            <person name="Dalin E."/>
            <person name="Tice H."/>
            <person name="Bruce D."/>
            <person name="Pitluck S."/>
            <person name="Richardson P."/>
        </authorList>
    </citation>
    <scope>NUCLEOTIDE SEQUENCE [LARGE SCALE GENOMIC DNA]</scope>
    <source>
        <strain evidence="3 4">DSM 13031</strain>
    </source>
</reference>
<dbReference type="EMBL" id="AASE01000002">
    <property type="protein sequence ID" value="EAT59734.1"/>
    <property type="molecule type" value="Genomic_DNA"/>
</dbReference>
<evidence type="ECO:0000313" key="3">
    <source>
        <dbReference type="EMBL" id="EAT59734.1"/>
    </source>
</evidence>
<feature type="domain" description="Flavinylation-associated cytochrome" evidence="2">
    <location>
        <begin position="7"/>
        <end position="58"/>
    </location>
</feature>
<evidence type="ECO:0000259" key="2">
    <source>
        <dbReference type="Pfam" id="PF14358"/>
    </source>
</evidence>
<accession>Q0YU20</accession>
<evidence type="ECO:0000256" key="1">
    <source>
        <dbReference type="SAM" id="Phobius"/>
    </source>
</evidence>
<keyword evidence="1" id="KW-0812">Transmembrane</keyword>
<dbReference type="SUPFAM" id="SSF81342">
    <property type="entry name" value="Transmembrane di-heme cytochromes"/>
    <property type="match status" value="1"/>
</dbReference>
<keyword evidence="1" id="KW-0472">Membrane</keyword>
<dbReference type="Pfam" id="PF14358">
    <property type="entry name" value="DUF4405"/>
    <property type="match status" value="1"/>
</dbReference>
<dbReference type="GO" id="GO:0022904">
    <property type="term" value="P:respiratory electron transport chain"/>
    <property type="evidence" value="ECO:0007669"/>
    <property type="project" value="InterPro"/>
</dbReference>
<dbReference type="InterPro" id="IPR016174">
    <property type="entry name" value="Di-haem_cyt_TM"/>
</dbReference>
<gene>
    <name evidence="3" type="ORF">CferDRAFT_1741</name>
</gene>
<dbReference type="InterPro" id="IPR025517">
    <property type="entry name" value="DUF4405"/>
</dbReference>
<feature type="transmembrane region" description="Helical" evidence="1">
    <location>
        <begin position="70"/>
        <end position="89"/>
    </location>
</feature>
<feature type="transmembrane region" description="Helical" evidence="1">
    <location>
        <begin position="7"/>
        <end position="29"/>
    </location>
</feature>
<name>Q0YU20_9CHLB</name>
<evidence type="ECO:0000313" key="4">
    <source>
        <dbReference type="Proteomes" id="UP000004162"/>
    </source>
</evidence>
<comment type="caution">
    <text evidence="3">The sequence shown here is derived from an EMBL/GenBank/DDBJ whole genome shotgun (WGS) entry which is preliminary data.</text>
</comment>
<organism evidence="3 4">
    <name type="scientific">Chlorobium ferrooxidans DSM 13031</name>
    <dbReference type="NCBI Taxonomy" id="377431"/>
    <lineage>
        <taxon>Bacteria</taxon>
        <taxon>Pseudomonadati</taxon>
        <taxon>Chlorobiota</taxon>
        <taxon>Chlorobiia</taxon>
        <taxon>Chlorobiales</taxon>
        <taxon>Chlorobiaceae</taxon>
        <taxon>Chlorobium/Pelodictyon group</taxon>
        <taxon>Chlorobium</taxon>
    </lineage>
</organism>
<dbReference type="AlphaFoldDB" id="Q0YU20"/>